<evidence type="ECO:0000313" key="1">
    <source>
        <dbReference type="EMBL" id="CAG6564269.1"/>
    </source>
</evidence>
<dbReference type="AlphaFoldDB" id="A0A8D8J0H4"/>
<accession>A0A8D8J0H4</accession>
<dbReference type="EMBL" id="HBUE01166334">
    <property type="protein sequence ID" value="CAG6512808.1"/>
    <property type="molecule type" value="Transcribed_RNA"/>
</dbReference>
<protein>
    <submittedName>
        <fullName evidence="1">(northern house mosquito) hypothetical protein</fullName>
    </submittedName>
</protein>
<organism evidence="1">
    <name type="scientific">Culex pipiens</name>
    <name type="common">House mosquito</name>
    <dbReference type="NCBI Taxonomy" id="7175"/>
    <lineage>
        <taxon>Eukaryota</taxon>
        <taxon>Metazoa</taxon>
        <taxon>Ecdysozoa</taxon>
        <taxon>Arthropoda</taxon>
        <taxon>Hexapoda</taxon>
        <taxon>Insecta</taxon>
        <taxon>Pterygota</taxon>
        <taxon>Neoptera</taxon>
        <taxon>Endopterygota</taxon>
        <taxon>Diptera</taxon>
        <taxon>Nematocera</taxon>
        <taxon>Culicoidea</taxon>
        <taxon>Culicidae</taxon>
        <taxon>Culicinae</taxon>
        <taxon>Culicini</taxon>
        <taxon>Culex</taxon>
        <taxon>Culex</taxon>
    </lineage>
</organism>
<sequence length="99" mass="10864">MKMTLSFLRPSSVPEVNHVCGSFELLAFSVTLQVLEVEEDYGRLGPLFPAAGVLLRAAAATARNGTANFFTFFLSPSTKCFRSNLSWSWTTTGDKVQLL</sequence>
<reference evidence="1" key="1">
    <citation type="submission" date="2021-05" db="EMBL/GenBank/DDBJ databases">
        <authorList>
            <person name="Alioto T."/>
            <person name="Alioto T."/>
            <person name="Gomez Garrido J."/>
        </authorList>
    </citation>
    <scope>NUCLEOTIDE SEQUENCE</scope>
</reference>
<name>A0A8D8J0H4_CULPI</name>
<dbReference type="EMBL" id="HBUE01166333">
    <property type="protein sequence ID" value="CAG6512806.1"/>
    <property type="molecule type" value="Transcribed_RNA"/>
</dbReference>
<dbReference type="EMBL" id="HBUE01271646">
    <property type="protein sequence ID" value="CAG6564267.1"/>
    <property type="molecule type" value="Transcribed_RNA"/>
</dbReference>
<proteinExistence type="predicted"/>
<dbReference type="EMBL" id="HBUE01271647">
    <property type="protein sequence ID" value="CAG6564269.1"/>
    <property type="molecule type" value="Transcribed_RNA"/>
</dbReference>